<dbReference type="Pfam" id="PF19029">
    <property type="entry name" value="DUF883_C"/>
    <property type="match status" value="1"/>
</dbReference>
<feature type="coiled-coil region" evidence="8">
    <location>
        <begin position="8"/>
        <end position="45"/>
    </location>
</feature>
<dbReference type="Proteomes" id="UP000700248">
    <property type="component" value="Unassembled WGS sequence"/>
</dbReference>
<dbReference type="EMBL" id="DYTQ01000112">
    <property type="protein sequence ID" value="HJH25029.1"/>
    <property type="molecule type" value="Genomic_DNA"/>
</dbReference>
<evidence type="ECO:0000256" key="4">
    <source>
        <dbReference type="ARBA" id="ARBA00022519"/>
    </source>
</evidence>
<evidence type="ECO:0000313" key="12">
    <source>
        <dbReference type="EMBL" id="AQS51963.1"/>
    </source>
</evidence>
<evidence type="ECO:0000256" key="7">
    <source>
        <dbReference type="ARBA" id="ARBA00023136"/>
    </source>
</evidence>
<reference evidence="13" key="4">
    <citation type="submission" date="2021-09" db="EMBL/GenBank/DDBJ databases">
        <authorList>
            <person name="Gilroy R."/>
        </authorList>
    </citation>
    <scope>NUCLEOTIDE SEQUENCE</scope>
    <source>
        <strain evidence="13">CHK175-13533</strain>
    </source>
</reference>
<evidence type="ECO:0000313" key="14">
    <source>
        <dbReference type="EMBL" id="NJB64775.1"/>
    </source>
</evidence>
<proteinExistence type="inferred from homology"/>
<dbReference type="EMBL" id="JAATIZ010000002">
    <property type="protein sequence ID" value="NJB64775.1"/>
    <property type="molecule type" value="Genomic_DNA"/>
</dbReference>
<dbReference type="EMBL" id="CP019697">
    <property type="protein sequence ID" value="AQS51963.1"/>
    <property type="molecule type" value="Genomic_DNA"/>
</dbReference>
<accession>A0A1U9K1M1</accession>
<keyword evidence="5 9" id="KW-0812">Transmembrane</keyword>
<dbReference type="PANTHER" id="PTHR35893">
    <property type="entry name" value="INNER MEMBRANE PROTEIN-RELATED"/>
    <property type="match status" value="1"/>
</dbReference>
<keyword evidence="7 9" id="KW-0472">Membrane</keyword>
<dbReference type="InterPro" id="IPR043605">
    <property type="entry name" value="DUF883_C"/>
</dbReference>
<evidence type="ECO:0000256" key="3">
    <source>
        <dbReference type="ARBA" id="ARBA00022475"/>
    </source>
</evidence>
<organism evidence="12 15">
    <name type="scientific">Paenalcaligenes hominis</name>
    <dbReference type="NCBI Taxonomy" id="643674"/>
    <lineage>
        <taxon>Bacteria</taxon>
        <taxon>Pseudomonadati</taxon>
        <taxon>Pseudomonadota</taxon>
        <taxon>Betaproteobacteria</taxon>
        <taxon>Burkholderiales</taxon>
        <taxon>Alcaligenaceae</taxon>
        <taxon>Paenalcaligenes</taxon>
    </lineage>
</organism>
<dbReference type="AlphaFoldDB" id="A0A1U9K1M1"/>
<comment type="subcellular location">
    <subcellularLocation>
        <location evidence="1">Cell inner membrane</location>
        <topology evidence="1">Single-pass membrane protein</topology>
    </subcellularLocation>
</comment>
<gene>
    <name evidence="14" type="ORF">GGR41_001004</name>
    <name evidence="13" type="ORF">K8U84_10795</name>
    <name evidence="12" type="ORF">PAEH1_11175</name>
</gene>
<protein>
    <submittedName>
        <fullName evidence="13">DUF883 family protein</fullName>
    </submittedName>
    <submittedName>
        <fullName evidence="14">ElaB/YqjD/DUF883 family membrane-anchored ribosome-binding protein</fullName>
    </submittedName>
</protein>
<reference evidence="12 15" key="1">
    <citation type="submission" date="2017-01" db="EMBL/GenBank/DDBJ databases">
        <title>Complete Genome Sequence of Paenalcaligenes hominis, Isolated from a paraplegic Patient with neurogenic bladder.</title>
        <authorList>
            <person name="Mukhopadhyay R."/>
            <person name="Joaquin J."/>
            <person name="Hogue R."/>
            <person name="Kilaru A."/>
            <person name="Jospin G."/>
            <person name="Mars K."/>
            <person name="Eisen J.A."/>
            <person name="Chaturvedi V."/>
        </authorList>
    </citation>
    <scope>NUCLEOTIDE SEQUENCE [LARGE SCALE GENOMIC DNA]</scope>
    <source>
        <strain evidence="12 15">15S00501</strain>
    </source>
</reference>
<dbReference type="KEGG" id="phn:PAEH1_11175"/>
<dbReference type="GO" id="GO:0043022">
    <property type="term" value="F:ribosome binding"/>
    <property type="evidence" value="ECO:0007669"/>
    <property type="project" value="InterPro"/>
</dbReference>
<reference evidence="14 16" key="2">
    <citation type="submission" date="2020-03" db="EMBL/GenBank/DDBJ databases">
        <title>Genomic Encyclopedia of Type Strains, Phase IV (KMG-IV): sequencing the most valuable type-strain genomes for metagenomic binning, comparative biology and taxonomic classification.</title>
        <authorList>
            <person name="Goeker M."/>
        </authorList>
    </citation>
    <scope>NUCLEOTIDE SEQUENCE [LARGE SCALE GENOMIC DNA]</scope>
    <source>
        <strain evidence="14 16">DSM 26613</strain>
    </source>
</reference>
<evidence type="ECO:0000259" key="11">
    <source>
        <dbReference type="Pfam" id="PF19029"/>
    </source>
</evidence>
<dbReference type="InterPro" id="IPR010279">
    <property type="entry name" value="YqjD/ElaB"/>
</dbReference>
<keyword evidence="3" id="KW-1003">Cell membrane</keyword>
<name>A0A1U9K1M1_9BURK</name>
<sequence length="105" mass="11674">MVTKNDARKAENELIDNVKSSLDDAERLLRDAAEATGDKANEMREAALNSLRTTREALHDTQEIMVERGREAVKATDHYVHDNPWQAIGIAGLVGLLFGMLVSRK</sequence>
<keyword evidence="4" id="KW-0997">Cell inner membrane</keyword>
<feature type="domain" description="DUF883" evidence="10">
    <location>
        <begin position="13"/>
        <end position="63"/>
    </location>
</feature>
<evidence type="ECO:0000256" key="1">
    <source>
        <dbReference type="ARBA" id="ARBA00004377"/>
    </source>
</evidence>
<dbReference type="RefSeq" id="WP_077734597.1">
    <property type="nucleotide sequence ID" value="NZ_BMCQ01000001.1"/>
</dbReference>
<evidence type="ECO:0000313" key="16">
    <source>
        <dbReference type="Proteomes" id="UP000783934"/>
    </source>
</evidence>
<keyword evidence="16" id="KW-1185">Reference proteome</keyword>
<dbReference type="Pfam" id="PF05957">
    <property type="entry name" value="DUF883"/>
    <property type="match status" value="1"/>
</dbReference>
<reference evidence="13" key="3">
    <citation type="journal article" date="2021" name="PeerJ">
        <title>Extensive microbial diversity within the chicken gut microbiome revealed by metagenomics and culture.</title>
        <authorList>
            <person name="Gilroy R."/>
            <person name="Ravi A."/>
            <person name="Getino M."/>
            <person name="Pursley I."/>
            <person name="Horton D.L."/>
            <person name="Alikhan N.F."/>
            <person name="Baker D."/>
            <person name="Gharbi K."/>
            <person name="Hall N."/>
            <person name="Watson M."/>
            <person name="Adriaenssens E.M."/>
            <person name="Foster-Nyarko E."/>
            <person name="Jarju S."/>
            <person name="Secka A."/>
            <person name="Antonio M."/>
            <person name="Oren A."/>
            <person name="Chaudhuri R.R."/>
            <person name="La Ragione R."/>
            <person name="Hildebrand F."/>
            <person name="Pallen M.J."/>
        </authorList>
    </citation>
    <scope>NUCLEOTIDE SEQUENCE</scope>
    <source>
        <strain evidence="13">CHK175-13533</strain>
    </source>
</reference>
<evidence type="ECO:0000313" key="13">
    <source>
        <dbReference type="EMBL" id="HJH25029.1"/>
    </source>
</evidence>
<evidence type="ECO:0000256" key="8">
    <source>
        <dbReference type="SAM" id="Coils"/>
    </source>
</evidence>
<comment type="similarity">
    <text evidence="2">Belongs to the ElaB/YgaM/YqjD family.</text>
</comment>
<dbReference type="Proteomes" id="UP000783934">
    <property type="component" value="Unassembled WGS sequence"/>
</dbReference>
<dbReference type="PANTHER" id="PTHR35893:SF3">
    <property type="entry name" value="INNER MEMBRANE PROTEIN"/>
    <property type="match status" value="1"/>
</dbReference>
<keyword evidence="8" id="KW-0175">Coiled coil</keyword>
<evidence type="ECO:0000256" key="9">
    <source>
        <dbReference type="SAM" id="Phobius"/>
    </source>
</evidence>
<dbReference type="GO" id="GO:0005886">
    <property type="term" value="C:plasma membrane"/>
    <property type="evidence" value="ECO:0007669"/>
    <property type="project" value="UniProtKB-SubCell"/>
</dbReference>
<feature type="domain" description="DUF883" evidence="11">
    <location>
        <begin position="76"/>
        <end position="105"/>
    </location>
</feature>
<keyword evidence="6 9" id="KW-1133">Transmembrane helix</keyword>
<feature type="transmembrane region" description="Helical" evidence="9">
    <location>
        <begin position="85"/>
        <end position="103"/>
    </location>
</feature>
<dbReference type="STRING" id="643674.PAEH1_11175"/>
<dbReference type="InterPro" id="IPR043604">
    <property type="entry name" value="DUF883_N"/>
</dbReference>
<dbReference type="Proteomes" id="UP000189369">
    <property type="component" value="Chromosome"/>
</dbReference>
<evidence type="ECO:0000256" key="5">
    <source>
        <dbReference type="ARBA" id="ARBA00022692"/>
    </source>
</evidence>
<dbReference type="OrthoDB" id="9181874at2"/>
<evidence type="ECO:0000259" key="10">
    <source>
        <dbReference type="Pfam" id="PF05957"/>
    </source>
</evidence>
<evidence type="ECO:0000313" key="15">
    <source>
        <dbReference type="Proteomes" id="UP000189369"/>
    </source>
</evidence>
<evidence type="ECO:0000256" key="6">
    <source>
        <dbReference type="ARBA" id="ARBA00022989"/>
    </source>
</evidence>
<evidence type="ECO:0000256" key="2">
    <source>
        <dbReference type="ARBA" id="ARBA00010423"/>
    </source>
</evidence>